<feature type="signal peptide" evidence="2">
    <location>
        <begin position="1"/>
        <end position="22"/>
    </location>
</feature>
<dbReference type="EMBL" id="VFPD01000001">
    <property type="protein sequence ID" value="TQM23034.1"/>
    <property type="molecule type" value="Genomic_DNA"/>
</dbReference>
<dbReference type="AlphaFoldDB" id="A0A543EN93"/>
<comment type="caution">
    <text evidence="4">The sequence shown here is derived from an EMBL/GenBank/DDBJ whole genome shotgun (WGS) entry which is preliminary data.</text>
</comment>
<feature type="domain" description="Secretion system C-terminal sorting" evidence="3">
    <location>
        <begin position="252"/>
        <end position="316"/>
    </location>
</feature>
<gene>
    <name evidence="4" type="ORF">FB551_2763</name>
</gene>
<organism evidence="4 5">
    <name type="scientific">Chryseobacterium aquifrigidense</name>
    <dbReference type="NCBI Taxonomy" id="558021"/>
    <lineage>
        <taxon>Bacteria</taxon>
        <taxon>Pseudomonadati</taxon>
        <taxon>Bacteroidota</taxon>
        <taxon>Flavobacteriia</taxon>
        <taxon>Flavobacteriales</taxon>
        <taxon>Weeksellaceae</taxon>
        <taxon>Chryseobacterium group</taxon>
        <taxon>Chryseobacterium</taxon>
    </lineage>
</organism>
<name>A0A543EN93_9FLAO</name>
<evidence type="ECO:0000313" key="5">
    <source>
        <dbReference type="Proteomes" id="UP000316437"/>
    </source>
</evidence>
<evidence type="ECO:0000256" key="2">
    <source>
        <dbReference type="SAM" id="SignalP"/>
    </source>
</evidence>
<dbReference type="InterPro" id="IPR026444">
    <property type="entry name" value="Secre_tail"/>
</dbReference>
<feature type="chain" id="PRO_5021980773" evidence="2">
    <location>
        <begin position="23"/>
        <end position="321"/>
    </location>
</feature>
<accession>A0A543EN93</accession>
<keyword evidence="1 2" id="KW-0732">Signal</keyword>
<dbReference type="Pfam" id="PF18962">
    <property type="entry name" value="Por_Secre_tail"/>
    <property type="match status" value="1"/>
</dbReference>
<dbReference type="RefSeq" id="WP_142017855.1">
    <property type="nucleotide sequence ID" value="NZ_VFPD01000001.1"/>
</dbReference>
<dbReference type="Proteomes" id="UP000316437">
    <property type="component" value="Unassembled WGS sequence"/>
</dbReference>
<proteinExistence type="predicted"/>
<reference evidence="4 5" key="1">
    <citation type="submission" date="2019-06" db="EMBL/GenBank/DDBJ databases">
        <title>Sorghum-associated microbial communities from plants grown in Nebraska, USA.</title>
        <authorList>
            <person name="Schachtman D."/>
        </authorList>
    </citation>
    <scope>NUCLEOTIDE SEQUENCE [LARGE SCALE GENOMIC DNA]</scope>
    <source>
        <strain evidence="4 5">110</strain>
    </source>
</reference>
<keyword evidence="5" id="KW-1185">Reference proteome</keyword>
<evidence type="ECO:0000259" key="3">
    <source>
        <dbReference type="Pfam" id="PF18962"/>
    </source>
</evidence>
<evidence type="ECO:0000256" key="1">
    <source>
        <dbReference type="ARBA" id="ARBA00022729"/>
    </source>
</evidence>
<protein>
    <submittedName>
        <fullName evidence="4">Putative secreted protein (Por secretion system target)</fullName>
    </submittedName>
</protein>
<sequence>MKKNIFLEKLSCLALFSAVVMQAQNFQTMPVLSGYTDDVIANGIGSADDSTTNDIDGVGYAFVAADFKAVSSDPPLTFGIPANGIINSAVASTPGLSYQLGNLNSNNSLRLETIGQSGTLVFITPLAALKLYMLATSGSGSASVTATVTFTDNTSQVFSNISIPDWYGGFNYAVQGLGRVVVGSDDIESDSSNPRMYQFALNIDTANQSKSVKSVTLTKSGGDGVVNLFAFSADKNIQLSIAEANGLKKEEIYPNPFKDTFHITDIKGIQTITVTDVAGRVVKTIDNPTTELTLGELNAGLYLVTMNFKNGSKSTVKAIKK</sequence>
<evidence type="ECO:0000313" key="4">
    <source>
        <dbReference type="EMBL" id="TQM23034.1"/>
    </source>
</evidence>
<dbReference type="NCBIfam" id="TIGR04183">
    <property type="entry name" value="Por_Secre_tail"/>
    <property type="match status" value="1"/>
</dbReference>